<proteinExistence type="predicted"/>
<dbReference type="Pfam" id="PF10685">
    <property type="entry name" value="KGG"/>
    <property type="match status" value="1"/>
</dbReference>
<organism evidence="2 3">
    <name type="scientific">Candidatus Zambryskibacteria bacterium RIFCSPHIGHO2_01_FULL_49_18</name>
    <dbReference type="NCBI Taxonomy" id="1802740"/>
    <lineage>
        <taxon>Bacteria</taxon>
        <taxon>Candidatus Zambryskiibacteriota</taxon>
    </lineage>
</organism>
<sequence length="54" mass="5926">MATRRKSGRGFAGMDPEKQRRIASMGGKRAHELGKAHRFTSETGRVAGQKGGRR</sequence>
<dbReference type="InterPro" id="IPR019626">
    <property type="entry name" value="Stress-induced_KGG_rpt"/>
</dbReference>
<name>A0A1G2T547_9BACT</name>
<evidence type="ECO:0000256" key="1">
    <source>
        <dbReference type="SAM" id="MobiDB-lite"/>
    </source>
</evidence>
<dbReference type="AlphaFoldDB" id="A0A1G2T547"/>
<protein>
    <submittedName>
        <fullName evidence="2">General stress protein</fullName>
    </submittedName>
</protein>
<reference evidence="2 3" key="1">
    <citation type="journal article" date="2016" name="Nat. Commun.">
        <title>Thousands of microbial genomes shed light on interconnected biogeochemical processes in an aquifer system.</title>
        <authorList>
            <person name="Anantharaman K."/>
            <person name="Brown C.T."/>
            <person name="Hug L.A."/>
            <person name="Sharon I."/>
            <person name="Castelle C.J."/>
            <person name="Probst A.J."/>
            <person name="Thomas B.C."/>
            <person name="Singh A."/>
            <person name="Wilkins M.J."/>
            <person name="Karaoz U."/>
            <person name="Brodie E.L."/>
            <person name="Williams K.H."/>
            <person name="Hubbard S.S."/>
            <person name="Banfield J.F."/>
        </authorList>
    </citation>
    <scope>NUCLEOTIDE SEQUENCE [LARGE SCALE GENOMIC DNA]</scope>
</reference>
<dbReference type="EMBL" id="MHVJ01000002">
    <property type="protein sequence ID" value="OHA92416.1"/>
    <property type="molecule type" value="Genomic_DNA"/>
</dbReference>
<evidence type="ECO:0000313" key="3">
    <source>
        <dbReference type="Proteomes" id="UP000178612"/>
    </source>
</evidence>
<evidence type="ECO:0000313" key="2">
    <source>
        <dbReference type="EMBL" id="OHA92416.1"/>
    </source>
</evidence>
<feature type="region of interest" description="Disordered" evidence="1">
    <location>
        <begin position="1"/>
        <end position="54"/>
    </location>
</feature>
<accession>A0A1G2T547</accession>
<gene>
    <name evidence="2" type="ORF">A2758_03230</name>
</gene>
<comment type="caution">
    <text evidence="2">The sequence shown here is derived from an EMBL/GenBank/DDBJ whole genome shotgun (WGS) entry which is preliminary data.</text>
</comment>
<dbReference type="Proteomes" id="UP000178612">
    <property type="component" value="Unassembled WGS sequence"/>
</dbReference>